<keyword evidence="6" id="KW-0659">Purine metabolism</keyword>
<accession>A0A6A5QT00</accession>
<dbReference type="Gene3D" id="2.60.40.180">
    <property type="entry name" value="Transthyretin/hydroxyisourate hydrolase domain"/>
    <property type="match status" value="1"/>
</dbReference>
<evidence type="ECO:0000256" key="3">
    <source>
        <dbReference type="ARBA" id="ARBA00009850"/>
    </source>
</evidence>
<dbReference type="CDD" id="cd05822">
    <property type="entry name" value="TLP_HIUase"/>
    <property type="match status" value="1"/>
</dbReference>
<dbReference type="SUPFAM" id="SSF49472">
    <property type="entry name" value="Transthyretin (synonym: prealbumin)"/>
    <property type="match status" value="1"/>
</dbReference>
<comment type="catalytic activity">
    <reaction evidence="1">
        <text>5-hydroxyisourate + H2O = 5-hydroxy-2-oxo-4-ureido-2,5-dihydro-1H-imidazole-5-carboxylate + H(+)</text>
        <dbReference type="Rhea" id="RHEA:23736"/>
        <dbReference type="ChEBI" id="CHEBI:15377"/>
        <dbReference type="ChEBI" id="CHEBI:15378"/>
        <dbReference type="ChEBI" id="CHEBI:18072"/>
        <dbReference type="ChEBI" id="CHEBI:58639"/>
        <dbReference type="EC" id="3.5.2.17"/>
    </reaction>
</comment>
<feature type="compositionally biased region" description="Polar residues" evidence="8">
    <location>
        <begin position="13"/>
        <end position="30"/>
    </location>
</feature>
<dbReference type="NCBIfam" id="TIGR02962">
    <property type="entry name" value="hdxy_isourate"/>
    <property type="match status" value="1"/>
</dbReference>
<dbReference type="InterPro" id="IPR014306">
    <property type="entry name" value="Hydroxyisourate_hydrolase"/>
</dbReference>
<dbReference type="GO" id="GO:0006144">
    <property type="term" value="P:purine nucleobase metabolic process"/>
    <property type="evidence" value="ECO:0007669"/>
    <property type="project" value="UniProtKB-KW"/>
</dbReference>
<dbReference type="InterPro" id="IPR023418">
    <property type="entry name" value="Thyroxine_BS"/>
</dbReference>
<dbReference type="OrthoDB" id="10265230at2759"/>
<name>A0A6A5QT00_AMPQU</name>
<proteinExistence type="inferred from homology"/>
<dbReference type="Proteomes" id="UP000800096">
    <property type="component" value="Unassembled WGS sequence"/>
</dbReference>
<evidence type="ECO:0000256" key="8">
    <source>
        <dbReference type="SAM" id="MobiDB-lite"/>
    </source>
</evidence>
<dbReference type="PANTHER" id="PTHR10395">
    <property type="entry name" value="URICASE AND TRANSTHYRETIN-RELATED"/>
    <property type="match status" value="1"/>
</dbReference>
<keyword evidence="7" id="KW-0378">Hydrolase</keyword>
<comment type="subunit">
    <text evidence="4">Homotetramer.</text>
</comment>
<dbReference type="InterPro" id="IPR023416">
    <property type="entry name" value="Transthyretin/HIU_hydrolase_d"/>
</dbReference>
<dbReference type="GO" id="GO:0033971">
    <property type="term" value="F:hydroxyisourate hydrolase activity"/>
    <property type="evidence" value="ECO:0007669"/>
    <property type="project" value="UniProtKB-EC"/>
</dbReference>
<keyword evidence="11" id="KW-1185">Reference proteome</keyword>
<evidence type="ECO:0000259" key="9">
    <source>
        <dbReference type="Pfam" id="PF00576"/>
    </source>
</evidence>
<organism evidence="10 11">
    <name type="scientific">Ampelomyces quisqualis</name>
    <name type="common">Powdery mildew agent</name>
    <dbReference type="NCBI Taxonomy" id="50730"/>
    <lineage>
        <taxon>Eukaryota</taxon>
        <taxon>Fungi</taxon>
        <taxon>Dikarya</taxon>
        <taxon>Ascomycota</taxon>
        <taxon>Pezizomycotina</taxon>
        <taxon>Dothideomycetes</taxon>
        <taxon>Pleosporomycetidae</taxon>
        <taxon>Pleosporales</taxon>
        <taxon>Pleosporineae</taxon>
        <taxon>Phaeosphaeriaceae</taxon>
        <taxon>Ampelomyces</taxon>
    </lineage>
</organism>
<evidence type="ECO:0000256" key="5">
    <source>
        <dbReference type="ARBA" id="ARBA00012609"/>
    </source>
</evidence>
<evidence type="ECO:0000313" key="11">
    <source>
        <dbReference type="Proteomes" id="UP000800096"/>
    </source>
</evidence>
<evidence type="ECO:0000256" key="7">
    <source>
        <dbReference type="ARBA" id="ARBA00022801"/>
    </source>
</evidence>
<feature type="domain" description="Transthyretin/hydroxyisourate hydrolase" evidence="9">
    <location>
        <begin position="37"/>
        <end position="171"/>
    </location>
</feature>
<protein>
    <recommendedName>
        <fullName evidence="5">hydroxyisourate hydrolase</fullName>
        <ecNumber evidence="5">3.5.2.17</ecNumber>
    </recommendedName>
</protein>
<evidence type="ECO:0000313" key="10">
    <source>
        <dbReference type="EMBL" id="KAF1917736.1"/>
    </source>
</evidence>
<feature type="region of interest" description="Disordered" evidence="8">
    <location>
        <begin position="13"/>
        <end position="35"/>
    </location>
</feature>
<evidence type="ECO:0000256" key="1">
    <source>
        <dbReference type="ARBA" id="ARBA00001043"/>
    </source>
</evidence>
<dbReference type="Pfam" id="PF00576">
    <property type="entry name" value="Transthyretin"/>
    <property type="match status" value="1"/>
</dbReference>
<dbReference type="EC" id="3.5.2.17" evidence="5"/>
<evidence type="ECO:0000256" key="2">
    <source>
        <dbReference type="ARBA" id="ARBA00002704"/>
    </source>
</evidence>
<dbReference type="AlphaFoldDB" id="A0A6A5QT00"/>
<gene>
    <name evidence="10" type="ORF">BDU57DRAFT_514147</name>
</gene>
<dbReference type="EMBL" id="ML979134">
    <property type="protein sequence ID" value="KAF1917736.1"/>
    <property type="molecule type" value="Genomic_DNA"/>
</dbReference>
<dbReference type="PANTHER" id="PTHR10395:SF7">
    <property type="entry name" value="5-HYDROXYISOURATE HYDROLASE"/>
    <property type="match status" value="1"/>
</dbReference>
<comment type="function">
    <text evidence="2">Catalyzes the hydrolysis of 5-hydroxyisourate (HIU) to 2-oxo-4-hydroxy-4-carboxy-5-ureidoimidazoline (OHCU).</text>
</comment>
<dbReference type="InterPro" id="IPR036817">
    <property type="entry name" value="Transthyretin/HIU_hydrolase_sf"/>
</dbReference>
<sequence length="172" mass="18973">MPSAIQRIQALSNHLSTSPNPSITAKTTMSSEKKPPITCHVLDTSIGKPAKDIPVTLTLHNPPSPHTTPLLFTSTTNPDGRIASWSLSTPSTPFTEPVALESVFLPLHSSEEGGHQRYSLTFDTEKYFDQRGVETFFPEIQVKFVVRETQRGEHFHVPVLVGGFGWSTYRGS</sequence>
<dbReference type="PROSITE" id="PS00768">
    <property type="entry name" value="TRANSTHYRETIN_1"/>
    <property type="match status" value="1"/>
</dbReference>
<evidence type="ECO:0000256" key="4">
    <source>
        <dbReference type="ARBA" id="ARBA00011881"/>
    </source>
</evidence>
<reference evidence="10" key="1">
    <citation type="journal article" date="2020" name="Stud. Mycol.">
        <title>101 Dothideomycetes genomes: a test case for predicting lifestyles and emergence of pathogens.</title>
        <authorList>
            <person name="Haridas S."/>
            <person name="Albert R."/>
            <person name="Binder M."/>
            <person name="Bloem J."/>
            <person name="Labutti K."/>
            <person name="Salamov A."/>
            <person name="Andreopoulos B."/>
            <person name="Baker S."/>
            <person name="Barry K."/>
            <person name="Bills G."/>
            <person name="Bluhm B."/>
            <person name="Cannon C."/>
            <person name="Castanera R."/>
            <person name="Culley D."/>
            <person name="Daum C."/>
            <person name="Ezra D."/>
            <person name="Gonzalez J."/>
            <person name="Henrissat B."/>
            <person name="Kuo A."/>
            <person name="Liang C."/>
            <person name="Lipzen A."/>
            <person name="Lutzoni F."/>
            <person name="Magnuson J."/>
            <person name="Mondo S."/>
            <person name="Nolan M."/>
            <person name="Ohm R."/>
            <person name="Pangilinan J."/>
            <person name="Park H.-J."/>
            <person name="Ramirez L."/>
            <person name="Alfaro M."/>
            <person name="Sun H."/>
            <person name="Tritt A."/>
            <person name="Yoshinaga Y."/>
            <person name="Zwiers L.-H."/>
            <person name="Turgeon B."/>
            <person name="Goodwin S."/>
            <person name="Spatafora J."/>
            <person name="Crous P."/>
            <person name="Grigoriev I."/>
        </authorList>
    </citation>
    <scope>NUCLEOTIDE SEQUENCE</scope>
    <source>
        <strain evidence="10">HMLAC05119</strain>
    </source>
</reference>
<evidence type="ECO:0000256" key="6">
    <source>
        <dbReference type="ARBA" id="ARBA00022631"/>
    </source>
</evidence>
<comment type="similarity">
    <text evidence="3">Belongs to the transthyretin family. 5-hydroxyisourate hydrolase subfamily.</text>
</comment>